<evidence type="ECO:0000259" key="2">
    <source>
        <dbReference type="Pfam" id="PF13427"/>
    </source>
</evidence>
<dbReference type="AlphaFoldDB" id="A0A1H9RM29"/>
<dbReference type="InterPro" id="IPR025184">
    <property type="entry name" value="AadA_C"/>
</dbReference>
<feature type="domain" description="Adenylyltransferase AadA C-terminal" evidence="2">
    <location>
        <begin position="139"/>
        <end position="244"/>
    </location>
</feature>
<dbReference type="GO" id="GO:0016740">
    <property type="term" value="F:transferase activity"/>
    <property type="evidence" value="ECO:0007669"/>
    <property type="project" value="UniProtKB-KW"/>
</dbReference>
<accession>A0A1H9RM29</accession>
<name>A0A1H9RM29_9ACTN</name>
<keyword evidence="4" id="KW-1185">Reference proteome</keyword>
<dbReference type="STRING" id="64702.SAMN05443377_10813"/>
<dbReference type="Pfam" id="PF13427">
    <property type="entry name" value="AadA_C"/>
    <property type="match status" value="1"/>
</dbReference>
<gene>
    <name evidence="3" type="ORF">SAMN05443377_10813</name>
</gene>
<keyword evidence="1" id="KW-0808">Transferase</keyword>
<evidence type="ECO:0000256" key="1">
    <source>
        <dbReference type="ARBA" id="ARBA00022679"/>
    </source>
</evidence>
<sequence length="268" mass="29819">MLIEEDLLMALTGAVMGAIAHRVVGIYLGGGLADPDFSPDSATVNILVVTNEDPDAQLLEIMREAHQAVDEQFPDWGDRIDIEYVGLTGLREFRDGTHHGLRSEAGEPLHREPLTELNVLGWEAAREQSIPLVGEPAAQVLPAFGREEFQRAVRGHAARWPGWVREHTSVRQQAYATLTMCRAWYSARLGSQVTKREAALYCAAELPDWEPLISWAEQWWYGEDRSEGPDRLPEVQAFVDELSARVLAGVCRPQAPKSAADEDRGRAQ</sequence>
<proteinExistence type="predicted"/>
<evidence type="ECO:0000313" key="4">
    <source>
        <dbReference type="Proteomes" id="UP000198815"/>
    </source>
</evidence>
<dbReference type="EMBL" id="FOGZ01000008">
    <property type="protein sequence ID" value="SER73628.1"/>
    <property type="molecule type" value="Genomic_DNA"/>
</dbReference>
<dbReference type="Proteomes" id="UP000198815">
    <property type="component" value="Unassembled WGS sequence"/>
</dbReference>
<organism evidence="3 4">
    <name type="scientific">Propionibacterium cyclohexanicum</name>
    <dbReference type="NCBI Taxonomy" id="64702"/>
    <lineage>
        <taxon>Bacteria</taxon>
        <taxon>Bacillati</taxon>
        <taxon>Actinomycetota</taxon>
        <taxon>Actinomycetes</taxon>
        <taxon>Propionibacteriales</taxon>
        <taxon>Propionibacteriaceae</taxon>
        <taxon>Propionibacterium</taxon>
    </lineage>
</organism>
<evidence type="ECO:0000313" key="3">
    <source>
        <dbReference type="EMBL" id="SER73628.1"/>
    </source>
</evidence>
<protein>
    <recommendedName>
        <fullName evidence="2">Adenylyltransferase AadA C-terminal domain-containing protein</fullName>
    </recommendedName>
</protein>
<reference evidence="4" key="1">
    <citation type="submission" date="2016-10" db="EMBL/GenBank/DDBJ databases">
        <authorList>
            <person name="Varghese N."/>
            <person name="Submissions S."/>
        </authorList>
    </citation>
    <scope>NUCLEOTIDE SEQUENCE [LARGE SCALE GENOMIC DNA]</scope>
    <source>
        <strain evidence="4">DSM 16859</strain>
    </source>
</reference>